<sequence length="32" mass="3878">MEIILLYIKGEIIIYLTDFIPEFKIIKESLDY</sequence>
<gene>
    <name evidence="1" type="ORF">LCGC14_3132210</name>
</gene>
<accession>A0A0F8V6V7</accession>
<evidence type="ECO:0000313" key="1">
    <source>
        <dbReference type="EMBL" id="KKK40212.1"/>
    </source>
</evidence>
<reference evidence="1" key="1">
    <citation type="journal article" date="2015" name="Nature">
        <title>Complex archaea that bridge the gap between prokaryotes and eukaryotes.</title>
        <authorList>
            <person name="Spang A."/>
            <person name="Saw J.H."/>
            <person name="Jorgensen S.L."/>
            <person name="Zaremba-Niedzwiedzka K."/>
            <person name="Martijn J."/>
            <person name="Lind A.E."/>
            <person name="van Eijk R."/>
            <person name="Schleper C."/>
            <person name="Guy L."/>
            <person name="Ettema T.J."/>
        </authorList>
    </citation>
    <scope>NUCLEOTIDE SEQUENCE</scope>
</reference>
<name>A0A0F8V6V7_9ZZZZ</name>
<organism evidence="1">
    <name type="scientific">marine sediment metagenome</name>
    <dbReference type="NCBI Taxonomy" id="412755"/>
    <lineage>
        <taxon>unclassified sequences</taxon>
        <taxon>metagenomes</taxon>
        <taxon>ecological metagenomes</taxon>
    </lineage>
</organism>
<protein>
    <submittedName>
        <fullName evidence="1">Uncharacterized protein</fullName>
    </submittedName>
</protein>
<dbReference type="EMBL" id="LAZR01070493">
    <property type="protein sequence ID" value="KKK40212.1"/>
    <property type="molecule type" value="Genomic_DNA"/>
</dbReference>
<feature type="non-terminal residue" evidence="1">
    <location>
        <position position="32"/>
    </location>
</feature>
<proteinExistence type="predicted"/>
<comment type="caution">
    <text evidence="1">The sequence shown here is derived from an EMBL/GenBank/DDBJ whole genome shotgun (WGS) entry which is preliminary data.</text>
</comment>
<dbReference type="AlphaFoldDB" id="A0A0F8V6V7"/>